<protein>
    <recommendedName>
        <fullName evidence="1">chorismate mutase</fullName>
        <ecNumber evidence="1">5.4.99.5</ecNumber>
    </recommendedName>
</protein>
<name>A0A059FEE0_9PROT</name>
<dbReference type="STRING" id="1280952.HJA_06692"/>
<comment type="caution">
    <text evidence="4">The sequence shown here is derived from an EMBL/GenBank/DDBJ whole genome shotgun (WGS) entry which is preliminary data.</text>
</comment>
<dbReference type="RefSeq" id="WP_051597454.1">
    <property type="nucleotide sequence ID" value="NZ_ARYJ01000004.1"/>
</dbReference>
<keyword evidence="2" id="KW-0413">Isomerase</keyword>
<dbReference type="PROSITE" id="PS51168">
    <property type="entry name" value="CHORISMATE_MUT_2"/>
    <property type="match status" value="1"/>
</dbReference>
<evidence type="ECO:0000256" key="2">
    <source>
        <dbReference type="ARBA" id="ARBA00023235"/>
    </source>
</evidence>
<dbReference type="InterPro" id="IPR036979">
    <property type="entry name" value="CM_dom_sf"/>
</dbReference>
<dbReference type="InterPro" id="IPR051331">
    <property type="entry name" value="Chorismate_mutase-related"/>
</dbReference>
<reference evidence="4 5" key="1">
    <citation type="journal article" date="2014" name="Antonie Van Leeuwenhoek">
        <title>Hyphomonas beringensis sp. nov. and Hyphomonas chukchiensis sp. nov., isolated from surface seawater of the Bering Sea and Chukchi Sea.</title>
        <authorList>
            <person name="Li C."/>
            <person name="Lai Q."/>
            <person name="Li G."/>
            <person name="Dong C."/>
            <person name="Wang J."/>
            <person name="Liao Y."/>
            <person name="Shao Z."/>
        </authorList>
    </citation>
    <scope>NUCLEOTIDE SEQUENCE [LARGE SCALE GENOMIC DNA]</scope>
    <source>
        <strain evidence="4 5">VP2</strain>
    </source>
</reference>
<gene>
    <name evidence="4" type="ORF">HJA_06692</name>
</gene>
<keyword evidence="5" id="KW-1185">Reference proteome</keyword>
<dbReference type="GO" id="GO:0009697">
    <property type="term" value="P:salicylic acid biosynthetic process"/>
    <property type="evidence" value="ECO:0007669"/>
    <property type="project" value="TreeGrafter"/>
</dbReference>
<dbReference type="Proteomes" id="UP000024816">
    <property type="component" value="Unassembled WGS sequence"/>
</dbReference>
<evidence type="ECO:0000313" key="4">
    <source>
        <dbReference type="EMBL" id="KCZ88962.1"/>
    </source>
</evidence>
<dbReference type="SMART" id="SM00830">
    <property type="entry name" value="CM_2"/>
    <property type="match status" value="1"/>
</dbReference>
<evidence type="ECO:0000313" key="5">
    <source>
        <dbReference type="Proteomes" id="UP000024816"/>
    </source>
</evidence>
<feature type="domain" description="Chorismate mutase" evidence="3">
    <location>
        <begin position="13"/>
        <end position="103"/>
    </location>
</feature>
<dbReference type="PATRIC" id="fig|1280952.3.peg.1326"/>
<dbReference type="PANTHER" id="PTHR38041:SF1">
    <property type="entry name" value="CHORISMATE MUTASE"/>
    <property type="match status" value="1"/>
</dbReference>
<proteinExistence type="predicted"/>
<organism evidence="4 5">
    <name type="scientific">Hyphomonas jannaschiana VP2</name>
    <dbReference type="NCBI Taxonomy" id="1280952"/>
    <lineage>
        <taxon>Bacteria</taxon>
        <taxon>Pseudomonadati</taxon>
        <taxon>Pseudomonadota</taxon>
        <taxon>Alphaproteobacteria</taxon>
        <taxon>Hyphomonadales</taxon>
        <taxon>Hyphomonadaceae</taxon>
        <taxon>Hyphomonas</taxon>
    </lineage>
</organism>
<evidence type="ECO:0000256" key="1">
    <source>
        <dbReference type="ARBA" id="ARBA00012404"/>
    </source>
</evidence>
<dbReference type="EC" id="5.4.99.5" evidence="1"/>
<dbReference type="GO" id="GO:0046417">
    <property type="term" value="P:chorismate metabolic process"/>
    <property type="evidence" value="ECO:0007669"/>
    <property type="project" value="InterPro"/>
</dbReference>
<dbReference type="EMBL" id="ARYJ01000004">
    <property type="protein sequence ID" value="KCZ88962.1"/>
    <property type="molecule type" value="Genomic_DNA"/>
</dbReference>
<evidence type="ECO:0000259" key="3">
    <source>
        <dbReference type="PROSITE" id="PS51168"/>
    </source>
</evidence>
<dbReference type="OrthoDB" id="514491at2"/>
<dbReference type="GO" id="GO:0004106">
    <property type="term" value="F:chorismate mutase activity"/>
    <property type="evidence" value="ECO:0007669"/>
    <property type="project" value="UniProtKB-EC"/>
</dbReference>
<dbReference type="InterPro" id="IPR002701">
    <property type="entry name" value="CM_II_prokaryot"/>
</dbReference>
<accession>A0A059FEE0</accession>
<dbReference type="PANTHER" id="PTHR38041">
    <property type="entry name" value="CHORISMATE MUTASE"/>
    <property type="match status" value="1"/>
</dbReference>
<dbReference type="InterPro" id="IPR036263">
    <property type="entry name" value="Chorismate_II_sf"/>
</dbReference>
<dbReference type="AlphaFoldDB" id="A0A059FEE0"/>
<sequence length="114" mass="12756">MTTYTSDPRRHTAETAETMTDVRYEVDRIDRLLVEILAERQSFMDAAARIKGDRNIVHDRARIEDVVAKVKAACEAAGLSPAIAEPVWRTLIDRCIAYEFESYDALSAPLPASS</sequence>
<dbReference type="eggNOG" id="COG1605">
    <property type="taxonomic scope" value="Bacteria"/>
</dbReference>
<dbReference type="Gene3D" id="1.20.59.10">
    <property type="entry name" value="Chorismate mutase"/>
    <property type="match status" value="1"/>
</dbReference>
<dbReference type="SUPFAM" id="SSF48600">
    <property type="entry name" value="Chorismate mutase II"/>
    <property type="match status" value="1"/>
</dbReference>
<dbReference type="Pfam" id="PF01817">
    <property type="entry name" value="CM_2"/>
    <property type="match status" value="1"/>
</dbReference>